<keyword evidence="3" id="KW-0575">Peroxidase</keyword>
<dbReference type="InterPro" id="IPR013766">
    <property type="entry name" value="Thioredoxin_domain"/>
</dbReference>
<dbReference type="CDD" id="cd02970">
    <property type="entry name" value="PRX_like2"/>
    <property type="match status" value="1"/>
</dbReference>
<dbReference type="AlphaFoldDB" id="K6ZUW4"/>
<feature type="domain" description="Thioredoxin" evidence="13">
    <location>
        <begin position="42"/>
        <end position="215"/>
    </location>
</feature>
<dbReference type="PROSITE" id="PS51352">
    <property type="entry name" value="THIOREDOXIN_2"/>
    <property type="match status" value="1"/>
</dbReference>
<evidence type="ECO:0000259" key="13">
    <source>
        <dbReference type="PROSITE" id="PS51352"/>
    </source>
</evidence>
<dbReference type="GO" id="GO:0005737">
    <property type="term" value="C:cytoplasm"/>
    <property type="evidence" value="ECO:0007669"/>
    <property type="project" value="TreeGrafter"/>
</dbReference>
<dbReference type="PANTHER" id="PTHR42801">
    <property type="entry name" value="THIOREDOXIN-DEPENDENT PEROXIDE REDUCTASE"/>
    <property type="match status" value="1"/>
</dbReference>
<keyword evidence="7" id="KW-0676">Redox-active center</keyword>
<keyword evidence="4" id="KW-0049">Antioxidant</keyword>
<proteinExistence type="inferred from homology"/>
<dbReference type="Proteomes" id="UP000006322">
    <property type="component" value="Unassembled WGS sequence"/>
</dbReference>
<dbReference type="InterPro" id="IPR000866">
    <property type="entry name" value="AhpC/TSA"/>
</dbReference>
<gene>
    <name evidence="14" type="ORF">GPLA_3181</name>
</gene>
<dbReference type="SUPFAM" id="SSF52833">
    <property type="entry name" value="Thioredoxin-like"/>
    <property type="match status" value="1"/>
</dbReference>
<name>K6ZUW4_9ALTE</name>
<dbReference type="InterPro" id="IPR050924">
    <property type="entry name" value="Peroxiredoxin_BCP/PrxQ"/>
</dbReference>
<evidence type="ECO:0000256" key="8">
    <source>
        <dbReference type="ARBA" id="ARBA00032824"/>
    </source>
</evidence>
<evidence type="ECO:0000256" key="12">
    <source>
        <dbReference type="SAM" id="SignalP"/>
    </source>
</evidence>
<evidence type="ECO:0000313" key="14">
    <source>
        <dbReference type="EMBL" id="GAC34072.1"/>
    </source>
</evidence>
<dbReference type="RefSeq" id="WP_007105838.1">
    <property type="nucleotide sequence ID" value="NZ_BAER01000091.1"/>
</dbReference>
<dbReference type="InterPro" id="IPR036249">
    <property type="entry name" value="Thioredoxin-like_sf"/>
</dbReference>
<evidence type="ECO:0000256" key="11">
    <source>
        <dbReference type="ARBA" id="ARBA00049091"/>
    </source>
</evidence>
<dbReference type="GO" id="GO:0045454">
    <property type="term" value="P:cell redox homeostasis"/>
    <property type="evidence" value="ECO:0007669"/>
    <property type="project" value="TreeGrafter"/>
</dbReference>
<evidence type="ECO:0000313" key="15">
    <source>
        <dbReference type="Proteomes" id="UP000006322"/>
    </source>
</evidence>
<protein>
    <recommendedName>
        <fullName evidence="2">thioredoxin-dependent peroxiredoxin</fullName>
        <ecNumber evidence="2">1.11.1.24</ecNumber>
    </recommendedName>
    <alternativeName>
        <fullName evidence="8">Thioredoxin peroxidase</fullName>
    </alternativeName>
    <alternativeName>
        <fullName evidence="10">Thioredoxin-dependent peroxiredoxin Bcp</fullName>
    </alternativeName>
</protein>
<keyword evidence="5" id="KW-0560">Oxidoreductase</keyword>
<dbReference type="EMBL" id="BAER01000091">
    <property type="protein sequence ID" value="GAC34072.1"/>
    <property type="molecule type" value="Genomic_DNA"/>
</dbReference>
<reference evidence="15" key="1">
    <citation type="journal article" date="2014" name="Environ. Microbiol.">
        <title>Comparative genomics of the marine bacterial genus Glaciecola reveals the high degree of genomic diversity and genomic characteristic for cold adaptation.</title>
        <authorList>
            <person name="Qin Q.L."/>
            <person name="Xie B.B."/>
            <person name="Yu Y."/>
            <person name="Shu Y.L."/>
            <person name="Rong J.C."/>
            <person name="Zhang Y.J."/>
            <person name="Zhao D.L."/>
            <person name="Chen X.L."/>
            <person name="Zhang X.Y."/>
            <person name="Chen B."/>
            <person name="Zhou B.C."/>
            <person name="Zhang Y.Z."/>
        </authorList>
    </citation>
    <scope>NUCLEOTIDE SEQUENCE [LARGE SCALE GENOMIC DNA]</scope>
    <source>
        <strain evidence="15">LMG 21857</strain>
    </source>
</reference>
<comment type="similarity">
    <text evidence="9">Belongs to the peroxiredoxin family. BCP/PrxQ subfamily.</text>
</comment>
<organism evidence="14 15">
    <name type="scientific">Paraglaciecola polaris LMG 21857</name>
    <dbReference type="NCBI Taxonomy" id="1129793"/>
    <lineage>
        <taxon>Bacteria</taxon>
        <taxon>Pseudomonadati</taxon>
        <taxon>Pseudomonadota</taxon>
        <taxon>Gammaproteobacteria</taxon>
        <taxon>Alteromonadales</taxon>
        <taxon>Alteromonadaceae</taxon>
        <taxon>Paraglaciecola</taxon>
    </lineage>
</organism>
<dbReference type="STRING" id="1129793.GPLA_3181"/>
<sequence length="215" mass="23436">MRNQIKITFGSALLLLSSLFSIASFALDRTIIADAANNVTPLLVGQTAPNSKLQTADGAPVSLQALIMQKPSVLIFYRGGWCPYCNRQLAGLQDIENALDALGYQILAISPETPAQLQAQKLQSKFSAQLLSDSKLNAIRGFGIGYYVADETTAKYKSKKNIDLNASDTSDKAVLPAPAVFILDEQGRIKFSYVNPDFKQRLAPELLYQAAKYSL</sequence>
<evidence type="ECO:0000256" key="3">
    <source>
        <dbReference type="ARBA" id="ARBA00022559"/>
    </source>
</evidence>
<keyword evidence="12" id="KW-0732">Signal</keyword>
<dbReference type="GO" id="GO:0008379">
    <property type="term" value="F:thioredoxin peroxidase activity"/>
    <property type="evidence" value="ECO:0007669"/>
    <property type="project" value="TreeGrafter"/>
</dbReference>
<dbReference type="OrthoDB" id="9809746at2"/>
<evidence type="ECO:0000256" key="7">
    <source>
        <dbReference type="ARBA" id="ARBA00023284"/>
    </source>
</evidence>
<evidence type="ECO:0000256" key="5">
    <source>
        <dbReference type="ARBA" id="ARBA00023002"/>
    </source>
</evidence>
<dbReference type="PANTHER" id="PTHR42801:SF7">
    <property type="entry name" value="SLL1159 PROTEIN"/>
    <property type="match status" value="1"/>
</dbReference>
<dbReference type="EC" id="1.11.1.24" evidence="2"/>
<comment type="function">
    <text evidence="1">Thiol-specific peroxidase that catalyzes the reduction of hydrogen peroxide and organic hydroperoxides to water and alcohols, respectively. Plays a role in cell protection against oxidative stress by detoxifying peroxides and as sensor of hydrogen peroxide-mediated signaling events.</text>
</comment>
<keyword evidence="15" id="KW-1185">Reference proteome</keyword>
<evidence type="ECO:0000256" key="4">
    <source>
        <dbReference type="ARBA" id="ARBA00022862"/>
    </source>
</evidence>
<dbReference type="GO" id="GO:0034599">
    <property type="term" value="P:cellular response to oxidative stress"/>
    <property type="evidence" value="ECO:0007669"/>
    <property type="project" value="TreeGrafter"/>
</dbReference>
<comment type="catalytic activity">
    <reaction evidence="11">
        <text>a hydroperoxide + [thioredoxin]-dithiol = an alcohol + [thioredoxin]-disulfide + H2O</text>
        <dbReference type="Rhea" id="RHEA:62620"/>
        <dbReference type="Rhea" id="RHEA-COMP:10698"/>
        <dbReference type="Rhea" id="RHEA-COMP:10700"/>
        <dbReference type="ChEBI" id="CHEBI:15377"/>
        <dbReference type="ChEBI" id="CHEBI:29950"/>
        <dbReference type="ChEBI" id="CHEBI:30879"/>
        <dbReference type="ChEBI" id="CHEBI:35924"/>
        <dbReference type="ChEBI" id="CHEBI:50058"/>
        <dbReference type="EC" id="1.11.1.24"/>
    </reaction>
</comment>
<dbReference type="Pfam" id="PF00578">
    <property type="entry name" value="AhpC-TSA"/>
    <property type="match status" value="1"/>
</dbReference>
<feature type="chain" id="PRO_5003898658" description="thioredoxin-dependent peroxiredoxin" evidence="12">
    <location>
        <begin position="27"/>
        <end position="215"/>
    </location>
</feature>
<evidence type="ECO:0000256" key="10">
    <source>
        <dbReference type="ARBA" id="ARBA00042639"/>
    </source>
</evidence>
<accession>K6ZUW4</accession>
<keyword evidence="6" id="KW-1015">Disulfide bond</keyword>
<comment type="caution">
    <text evidence="14">The sequence shown here is derived from an EMBL/GenBank/DDBJ whole genome shotgun (WGS) entry which is preliminary data.</text>
</comment>
<evidence type="ECO:0000256" key="2">
    <source>
        <dbReference type="ARBA" id="ARBA00013017"/>
    </source>
</evidence>
<evidence type="ECO:0000256" key="1">
    <source>
        <dbReference type="ARBA" id="ARBA00003330"/>
    </source>
</evidence>
<feature type="signal peptide" evidence="12">
    <location>
        <begin position="1"/>
        <end position="26"/>
    </location>
</feature>
<evidence type="ECO:0000256" key="6">
    <source>
        <dbReference type="ARBA" id="ARBA00023157"/>
    </source>
</evidence>
<dbReference type="Gene3D" id="3.40.30.10">
    <property type="entry name" value="Glutaredoxin"/>
    <property type="match status" value="1"/>
</dbReference>
<evidence type="ECO:0000256" key="9">
    <source>
        <dbReference type="ARBA" id="ARBA00038489"/>
    </source>
</evidence>